<sequence length="78" mass="8795">MILKWMFEGVSSSKCKQCVYLAGDLLGYCSMMPGAQKRAGSELWCQEIARTMSGRLLDEGAHEWNDFISERDSENGKL</sequence>
<proteinExistence type="predicted"/>
<organism evidence="1 2">
    <name type="scientific">Dorcoceras hygrometricum</name>
    <dbReference type="NCBI Taxonomy" id="472368"/>
    <lineage>
        <taxon>Eukaryota</taxon>
        <taxon>Viridiplantae</taxon>
        <taxon>Streptophyta</taxon>
        <taxon>Embryophyta</taxon>
        <taxon>Tracheophyta</taxon>
        <taxon>Spermatophyta</taxon>
        <taxon>Magnoliopsida</taxon>
        <taxon>eudicotyledons</taxon>
        <taxon>Gunneridae</taxon>
        <taxon>Pentapetalae</taxon>
        <taxon>asterids</taxon>
        <taxon>lamiids</taxon>
        <taxon>Lamiales</taxon>
        <taxon>Gesneriaceae</taxon>
        <taxon>Didymocarpoideae</taxon>
        <taxon>Trichosporeae</taxon>
        <taxon>Loxocarpinae</taxon>
        <taxon>Dorcoceras</taxon>
    </lineage>
</organism>
<protein>
    <submittedName>
        <fullName evidence="1">Uncharacterized protein</fullName>
    </submittedName>
</protein>
<accession>A0A2Z7BFE4</accession>
<dbReference type="Proteomes" id="UP000250235">
    <property type="component" value="Unassembled WGS sequence"/>
</dbReference>
<keyword evidence="2" id="KW-1185">Reference proteome</keyword>
<dbReference type="AlphaFoldDB" id="A0A2Z7BFE4"/>
<name>A0A2Z7BFE4_9LAMI</name>
<gene>
    <name evidence="1" type="ORF">F511_18169</name>
</gene>
<reference evidence="1 2" key="1">
    <citation type="journal article" date="2015" name="Proc. Natl. Acad. Sci. U.S.A.">
        <title>The resurrection genome of Boea hygrometrica: A blueprint for survival of dehydration.</title>
        <authorList>
            <person name="Xiao L."/>
            <person name="Yang G."/>
            <person name="Zhang L."/>
            <person name="Yang X."/>
            <person name="Zhao S."/>
            <person name="Ji Z."/>
            <person name="Zhou Q."/>
            <person name="Hu M."/>
            <person name="Wang Y."/>
            <person name="Chen M."/>
            <person name="Xu Y."/>
            <person name="Jin H."/>
            <person name="Xiao X."/>
            <person name="Hu G."/>
            <person name="Bao F."/>
            <person name="Hu Y."/>
            <person name="Wan P."/>
            <person name="Li L."/>
            <person name="Deng X."/>
            <person name="Kuang T."/>
            <person name="Xiang C."/>
            <person name="Zhu J.K."/>
            <person name="Oliver M.J."/>
            <person name="He Y."/>
        </authorList>
    </citation>
    <scope>NUCLEOTIDE SEQUENCE [LARGE SCALE GENOMIC DNA]</scope>
    <source>
        <strain evidence="2">cv. XS01</strain>
    </source>
</reference>
<evidence type="ECO:0000313" key="1">
    <source>
        <dbReference type="EMBL" id="KZV33153.1"/>
    </source>
</evidence>
<dbReference type="EMBL" id="KV006333">
    <property type="protein sequence ID" value="KZV33153.1"/>
    <property type="molecule type" value="Genomic_DNA"/>
</dbReference>
<evidence type="ECO:0000313" key="2">
    <source>
        <dbReference type="Proteomes" id="UP000250235"/>
    </source>
</evidence>